<dbReference type="SUPFAM" id="SSF53448">
    <property type="entry name" value="Nucleotide-diphospho-sugar transferases"/>
    <property type="match status" value="1"/>
</dbReference>
<dbReference type="Pfam" id="PF00535">
    <property type="entry name" value="Glycos_transf_2"/>
    <property type="match status" value="1"/>
</dbReference>
<comment type="similarity">
    <text evidence="2">Belongs to the glycosyltransferase 2 family.</text>
</comment>
<dbReference type="GO" id="GO:0016757">
    <property type="term" value="F:glycosyltransferase activity"/>
    <property type="evidence" value="ECO:0007669"/>
    <property type="project" value="UniProtKB-KW"/>
</dbReference>
<keyword evidence="4" id="KW-0808">Transferase</keyword>
<evidence type="ECO:0000313" key="7">
    <source>
        <dbReference type="EMBL" id="PJE77229.1"/>
    </source>
</evidence>
<dbReference type="PANTHER" id="PTHR48090">
    <property type="entry name" value="UNDECAPRENYL-PHOSPHATE 4-DEOXY-4-FORMAMIDO-L-ARABINOSE TRANSFERASE-RELATED"/>
    <property type="match status" value="1"/>
</dbReference>
<keyword evidence="3" id="KW-0328">Glycosyltransferase</keyword>
<protein>
    <recommendedName>
        <fullName evidence="6">Glycosyltransferase 2-like domain-containing protein</fullName>
    </recommendedName>
</protein>
<evidence type="ECO:0000313" key="8">
    <source>
        <dbReference type="Proteomes" id="UP000231436"/>
    </source>
</evidence>
<organism evidence="7 8">
    <name type="scientific">Candidatus Uhrbacteria bacterium CG10_big_fil_rev_8_21_14_0_10_48_16</name>
    <dbReference type="NCBI Taxonomy" id="1975038"/>
    <lineage>
        <taxon>Bacteria</taxon>
        <taxon>Candidatus Uhriibacteriota</taxon>
    </lineage>
</organism>
<dbReference type="Gene3D" id="3.90.550.10">
    <property type="entry name" value="Spore Coat Polysaccharide Biosynthesis Protein SpsA, Chain A"/>
    <property type="match status" value="1"/>
</dbReference>
<name>A0A2M8LIE6_9BACT</name>
<dbReference type="InterPro" id="IPR050256">
    <property type="entry name" value="Glycosyltransferase_2"/>
</dbReference>
<evidence type="ECO:0000256" key="2">
    <source>
        <dbReference type="ARBA" id="ARBA00006739"/>
    </source>
</evidence>
<proteinExistence type="inferred from homology"/>
<dbReference type="AlphaFoldDB" id="A0A2M8LIE6"/>
<evidence type="ECO:0000256" key="4">
    <source>
        <dbReference type="ARBA" id="ARBA00022679"/>
    </source>
</evidence>
<gene>
    <name evidence="7" type="ORF">COV05_00435</name>
</gene>
<dbReference type="PANTHER" id="PTHR48090:SF10">
    <property type="entry name" value="GLUCOSYL-3-PHOSPHOGLYCERATE SYNTHASE"/>
    <property type="match status" value="1"/>
</dbReference>
<keyword evidence="5" id="KW-0460">Magnesium</keyword>
<evidence type="ECO:0000256" key="5">
    <source>
        <dbReference type="ARBA" id="ARBA00022842"/>
    </source>
</evidence>
<evidence type="ECO:0000259" key="6">
    <source>
        <dbReference type="Pfam" id="PF00535"/>
    </source>
</evidence>
<comment type="caution">
    <text evidence="7">The sequence shown here is derived from an EMBL/GenBank/DDBJ whole genome shotgun (WGS) entry which is preliminary data.</text>
</comment>
<dbReference type="Proteomes" id="UP000231436">
    <property type="component" value="Unassembled WGS sequence"/>
</dbReference>
<sequence>MMPVKITAIIPAYNEQETIAGVIAPILGCSLISDVLVISDGSTDATVERAREAGATVHHIPYKGGKGEAMLYALTQTTAPIVAFFDADLRGLTSEHVERLILPVLHGSRAMNVALRDRGRVLTAVTRHLPLIAGERVMLRSVIEQIPPQFLKGYMVEASLNYYCRSHGFLYGAVELQGLSIRRKYEKVGYARAVLQYMHMFYQVGKAMIVVRLAYVRGKF</sequence>
<dbReference type="EMBL" id="PFEU01000003">
    <property type="protein sequence ID" value="PJE77229.1"/>
    <property type="molecule type" value="Genomic_DNA"/>
</dbReference>
<accession>A0A2M8LIE6</accession>
<dbReference type="InterPro" id="IPR029044">
    <property type="entry name" value="Nucleotide-diphossugar_trans"/>
</dbReference>
<dbReference type="InterPro" id="IPR001173">
    <property type="entry name" value="Glyco_trans_2-like"/>
</dbReference>
<evidence type="ECO:0000256" key="3">
    <source>
        <dbReference type="ARBA" id="ARBA00022676"/>
    </source>
</evidence>
<reference evidence="8" key="1">
    <citation type="submission" date="2017-09" db="EMBL/GenBank/DDBJ databases">
        <title>Depth-based differentiation of microbial function through sediment-hosted aquifers and enrichment of novel symbionts in the deep terrestrial subsurface.</title>
        <authorList>
            <person name="Probst A.J."/>
            <person name="Ladd B."/>
            <person name="Jarett J.K."/>
            <person name="Geller-Mcgrath D.E."/>
            <person name="Sieber C.M.K."/>
            <person name="Emerson J.B."/>
            <person name="Anantharaman K."/>
            <person name="Thomas B.C."/>
            <person name="Malmstrom R."/>
            <person name="Stieglmeier M."/>
            <person name="Klingl A."/>
            <person name="Woyke T."/>
            <person name="Ryan C.M."/>
            <person name="Banfield J.F."/>
        </authorList>
    </citation>
    <scope>NUCLEOTIDE SEQUENCE [LARGE SCALE GENOMIC DNA]</scope>
</reference>
<evidence type="ECO:0000256" key="1">
    <source>
        <dbReference type="ARBA" id="ARBA00001946"/>
    </source>
</evidence>
<feature type="domain" description="Glycosyltransferase 2-like" evidence="6">
    <location>
        <begin position="8"/>
        <end position="129"/>
    </location>
</feature>
<comment type="cofactor">
    <cofactor evidence="1">
        <name>Mg(2+)</name>
        <dbReference type="ChEBI" id="CHEBI:18420"/>
    </cofactor>
</comment>